<dbReference type="EMBL" id="CAJPEV010008596">
    <property type="protein sequence ID" value="CAG0905348.1"/>
    <property type="molecule type" value="Genomic_DNA"/>
</dbReference>
<reference evidence="1" key="1">
    <citation type="submission" date="2020-11" db="EMBL/GenBank/DDBJ databases">
        <authorList>
            <person name="Tran Van P."/>
        </authorList>
    </citation>
    <scope>NUCLEOTIDE SEQUENCE</scope>
</reference>
<dbReference type="GO" id="GO:0000246">
    <property type="term" value="F:Delta24(24-1) sterol reductase activity"/>
    <property type="evidence" value="ECO:0007669"/>
    <property type="project" value="TreeGrafter"/>
</dbReference>
<dbReference type="Proteomes" id="UP000677054">
    <property type="component" value="Unassembled WGS sequence"/>
</dbReference>
<dbReference type="GO" id="GO:0005737">
    <property type="term" value="C:cytoplasm"/>
    <property type="evidence" value="ECO:0007669"/>
    <property type="project" value="TreeGrafter"/>
</dbReference>
<name>A0A7R9FTH6_9CRUS</name>
<sequence length="280" mass="32536">MNTPDYLEMTVFSKDKAVVMVGNLADAKTPEELGKVNHLARWYKPWFYKHVEGFLQREEGEEFVPLREYLLRHNRAIFWVVESMIPFGNNPVFRFFLGWLLPPKVAFLKFTTTPGVRAMTFTKQANIVLPLNILEEQIDKATELFDTFPLLVYPCRILNHGQAGQLRPPRKDQMVPGANYGMFNDLGVYGVPGPVKKKQPFDAVKAMRAMEKFIRDVGGYSFLYADNFMTREEFEVMFDLTSYERVRKKYHAEGAFPHLYDKVKPEIDVFQVGKQYVNPL</sequence>
<dbReference type="PANTHER" id="PTHR10801">
    <property type="entry name" value="24-DEHYDROCHOLESTEROL REDUCTASE"/>
    <property type="match status" value="1"/>
</dbReference>
<dbReference type="PANTHER" id="PTHR10801:SF2">
    <property type="entry name" value="FAD-BINDING PCMH-TYPE DOMAIN-CONTAINING PROTEIN"/>
    <property type="match status" value="1"/>
</dbReference>
<dbReference type="EMBL" id="LR908114">
    <property type="protein sequence ID" value="CAD7254262.1"/>
    <property type="molecule type" value="Genomic_DNA"/>
</dbReference>
<dbReference type="GO" id="GO:0016020">
    <property type="term" value="C:membrane"/>
    <property type="evidence" value="ECO:0007669"/>
    <property type="project" value="TreeGrafter"/>
</dbReference>
<dbReference type="GO" id="GO:0008202">
    <property type="term" value="P:steroid metabolic process"/>
    <property type="evidence" value="ECO:0007669"/>
    <property type="project" value="TreeGrafter"/>
</dbReference>
<gene>
    <name evidence="1" type="ORF">DSTB1V02_LOCUS14008</name>
</gene>
<organism evidence="1">
    <name type="scientific">Darwinula stevensoni</name>
    <dbReference type="NCBI Taxonomy" id="69355"/>
    <lineage>
        <taxon>Eukaryota</taxon>
        <taxon>Metazoa</taxon>
        <taxon>Ecdysozoa</taxon>
        <taxon>Arthropoda</taxon>
        <taxon>Crustacea</taxon>
        <taxon>Oligostraca</taxon>
        <taxon>Ostracoda</taxon>
        <taxon>Podocopa</taxon>
        <taxon>Podocopida</taxon>
        <taxon>Darwinulocopina</taxon>
        <taxon>Darwinuloidea</taxon>
        <taxon>Darwinulidae</taxon>
        <taxon>Darwinula</taxon>
    </lineage>
</organism>
<dbReference type="InterPro" id="IPR040165">
    <property type="entry name" value="Diminuto-like"/>
</dbReference>
<dbReference type="AlphaFoldDB" id="A0A7R9FTH6"/>
<evidence type="ECO:0000313" key="1">
    <source>
        <dbReference type="EMBL" id="CAD7254262.1"/>
    </source>
</evidence>
<evidence type="ECO:0000313" key="2">
    <source>
        <dbReference type="Proteomes" id="UP000677054"/>
    </source>
</evidence>
<dbReference type="OrthoDB" id="415825at2759"/>
<evidence type="ECO:0008006" key="3">
    <source>
        <dbReference type="Google" id="ProtNLM"/>
    </source>
</evidence>
<accession>A0A7R9FTH6</accession>
<keyword evidence="2" id="KW-1185">Reference proteome</keyword>
<protein>
    <recommendedName>
        <fullName evidence="3">Delta(24)-sterol reductase</fullName>
    </recommendedName>
</protein>
<proteinExistence type="predicted"/>